<dbReference type="InterPro" id="IPR051458">
    <property type="entry name" value="Cyt/Met_Dipeptidase"/>
</dbReference>
<evidence type="ECO:0000256" key="1">
    <source>
        <dbReference type="ARBA" id="ARBA00022670"/>
    </source>
</evidence>
<keyword evidence="1" id="KW-0645">Protease</keyword>
<organism evidence="4 5">
    <name type="scientific">Caballeronia hypogeia</name>
    <dbReference type="NCBI Taxonomy" id="1777140"/>
    <lineage>
        <taxon>Bacteria</taxon>
        <taxon>Pseudomonadati</taxon>
        <taxon>Pseudomonadota</taxon>
        <taxon>Betaproteobacteria</taxon>
        <taxon>Burkholderiales</taxon>
        <taxon>Burkholderiaceae</taxon>
        <taxon>Caballeronia</taxon>
    </lineage>
</organism>
<evidence type="ECO:0000313" key="4">
    <source>
        <dbReference type="EMBL" id="SAK82481.1"/>
    </source>
</evidence>
<dbReference type="Gene3D" id="3.30.70.360">
    <property type="match status" value="1"/>
</dbReference>
<dbReference type="Gene3D" id="3.40.630.10">
    <property type="entry name" value="Zn peptidases"/>
    <property type="match status" value="1"/>
</dbReference>
<accession>A0A158CJM6</accession>
<reference evidence="4" key="1">
    <citation type="submission" date="2016-01" db="EMBL/GenBank/DDBJ databases">
        <authorList>
            <person name="Peeters C."/>
        </authorList>
    </citation>
    <scope>NUCLEOTIDE SEQUENCE</scope>
    <source>
        <strain evidence="4">LMG 29322</strain>
    </source>
</reference>
<dbReference type="STRING" id="1777140.AWB79_05492"/>
<evidence type="ECO:0000256" key="2">
    <source>
        <dbReference type="ARBA" id="ARBA00022723"/>
    </source>
</evidence>
<dbReference type="Proteomes" id="UP000054851">
    <property type="component" value="Unassembled WGS sequence"/>
</dbReference>
<protein>
    <submittedName>
        <fullName evidence="4">Peptidase</fullName>
    </submittedName>
</protein>
<dbReference type="PANTHER" id="PTHR43270">
    <property type="entry name" value="BETA-ALA-HIS DIPEPTIDASE"/>
    <property type="match status" value="1"/>
</dbReference>
<evidence type="ECO:0000313" key="5">
    <source>
        <dbReference type="Proteomes" id="UP000054851"/>
    </source>
</evidence>
<dbReference type="PANTHER" id="PTHR43270:SF12">
    <property type="entry name" value="SUCCINYL-DIAMINOPIMELATE DESUCCINYLASE"/>
    <property type="match status" value="1"/>
</dbReference>
<dbReference type="GO" id="GO:0008233">
    <property type="term" value="F:peptidase activity"/>
    <property type="evidence" value="ECO:0007669"/>
    <property type="project" value="UniProtKB-KW"/>
</dbReference>
<comment type="caution">
    <text evidence="4">The sequence shown here is derived from an EMBL/GenBank/DDBJ whole genome shotgun (WGS) entry which is preliminary data.</text>
</comment>
<name>A0A158CJM6_9BURK</name>
<keyword evidence="3" id="KW-0378">Hydrolase</keyword>
<dbReference type="InterPro" id="IPR002933">
    <property type="entry name" value="Peptidase_M20"/>
</dbReference>
<dbReference type="Pfam" id="PF01546">
    <property type="entry name" value="Peptidase_M20"/>
    <property type="match status" value="1"/>
</dbReference>
<dbReference type="OrthoDB" id="9761532at2"/>
<dbReference type="RefSeq" id="WP_061170571.1">
    <property type="nucleotide sequence ID" value="NZ_FCOA02000023.1"/>
</dbReference>
<proteinExistence type="predicted"/>
<dbReference type="GO" id="GO:0046872">
    <property type="term" value="F:metal ion binding"/>
    <property type="evidence" value="ECO:0007669"/>
    <property type="project" value="UniProtKB-KW"/>
</dbReference>
<keyword evidence="2" id="KW-0479">Metal-binding</keyword>
<dbReference type="EMBL" id="FCOA02000023">
    <property type="protein sequence ID" value="SAK82481.1"/>
    <property type="molecule type" value="Genomic_DNA"/>
</dbReference>
<dbReference type="SUPFAM" id="SSF53187">
    <property type="entry name" value="Zn-dependent exopeptidases"/>
    <property type="match status" value="1"/>
</dbReference>
<dbReference type="AlphaFoldDB" id="A0A158CJM6"/>
<sequence>MSRSEAIAQARQHFDSGEFFADLARRVAYESESQELEKRPCLTAYLEDDMRPALEKMGFDVTLLPNPVESGGPFLVAERIESSDLPSVLIYGHGDVVRGMADRWKDGLNPWELTEVGDRWYGRGTADNKGQHSINIAALQCVHSARSGKLGFNVKILIETGEECGSPGLDEFCRLQAQRLAADLLIASDGPRLSAARPTVFFGSRGIVSIRLEADLREGAHHSGNWGGLLRNPATTLVGAIGELVNGRGEILLDCMKPRSLPASVKAALSDIEVGGGPGDPEVDVDWGERGLTPTERLFGWNTFEVLAIRSADVDKPIGAIPSTAVAHCQLRYVVDTPVEEIEEGIRRHLDEAGYSMVQVSVKVGSLATRLDPDSPWAQWAVRSLEETAQRKVAVLPNLGGTLPNSVFARTLSLPTVWVPHSYPACSQHAPNEHLLASVAREGLQLMAGLFWDLGESSPK</sequence>
<gene>
    <name evidence="4" type="ORF">AWB79_05492</name>
</gene>
<evidence type="ECO:0000256" key="3">
    <source>
        <dbReference type="ARBA" id="ARBA00022801"/>
    </source>
</evidence>
<dbReference type="NCBIfam" id="NF005478">
    <property type="entry name" value="PRK07079.1"/>
    <property type="match status" value="1"/>
</dbReference>
<dbReference type="GO" id="GO:0006508">
    <property type="term" value="P:proteolysis"/>
    <property type="evidence" value="ECO:0007669"/>
    <property type="project" value="UniProtKB-KW"/>
</dbReference>
<keyword evidence="5" id="KW-1185">Reference proteome</keyword>